<reference evidence="2" key="1">
    <citation type="submission" date="2020-10" db="EMBL/GenBank/DDBJ databases">
        <authorList>
            <person name="Castelo-Branco R."/>
            <person name="Eusebio N."/>
            <person name="Adriana R."/>
            <person name="Vieira A."/>
            <person name="Brugerolle De Fraissinette N."/>
            <person name="Rezende De Castro R."/>
            <person name="Schneider M.P."/>
            <person name="Vasconcelos V."/>
            <person name="Leao P.N."/>
        </authorList>
    </citation>
    <scope>NUCLEOTIDE SEQUENCE</scope>
    <source>
        <strain evidence="2">LEGE 11479</strain>
    </source>
</reference>
<keyword evidence="1" id="KW-0472">Membrane</keyword>
<feature type="transmembrane region" description="Helical" evidence="1">
    <location>
        <begin position="326"/>
        <end position="345"/>
    </location>
</feature>
<organism evidence="2 3">
    <name type="scientific">Leptolyngbya cf. ectocarpi LEGE 11479</name>
    <dbReference type="NCBI Taxonomy" id="1828722"/>
    <lineage>
        <taxon>Bacteria</taxon>
        <taxon>Bacillati</taxon>
        <taxon>Cyanobacteriota</taxon>
        <taxon>Cyanophyceae</taxon>
        <taxon>Leptolyngbyales</taxon>
        <taxon>Leptolyngbyaceae</taxon>
        <taxon>Leptolyngbya group</taxon>
        <taxon>Leptolyngbya</taxon>
    </lineage>
</organism>
<proteinExistence type="predicted"/>
<dbReference type="AlphaFoldDB" id="A0A928ZZE3"/>
<feature type="transmembrane region" description="Helical" evidence="1">
    <location>
        <begin position="385"/>
        <end position="406"/>
    </location>
</feature>
<gene>
    <name evidence="2" type="ORF">IQ260_26720</name>
</gene>
<dbReference type="RefSeq" id="WP_193996121.1">
    <property type="nucleotide sequence ID" value="NZ_JADEXP010000397.1"/>
</dbReference>
<evidence type="ECO:0000313" key="3">
    <source>
        <dbReference type="Proteomes" id="UP000615026"/>
    </source>
</evidence>
<protein>
    <submittedName>
        <fullName evidence="2">Uncharacterized protein</fullName>
    </submittedName>
</protein>
<keyword evidence="1" id="KW-1133">Transmembrane helix</keyword>
<feature type="transmembrane region" description="Helical" evidence="1">
    <location>
        <begin position="233"/>
        <end position="256"/>
    </location>
</feature>
<feature type="transmembrane region" description="Helical" evidence="1">
    <location>
        <begin position="193"/>
        <end position="213"/>
    </location>
</feature>
<dbReference type="EMBL" id="JADEXP010000397">
    <property type="protein sequence ID" value="MBE9070240.1"/>
    <property type="molecule type" value="Genomic_DNA"/>
</dbReference>
<accession>A0A928ZZE3</accession>
<keyword evidence="1" id="KW-0812">Transmembrane</keyword>
<sequence length="572" mass="64537">MQVFAPRSSDTEPSSQSVPFRSSTLDNGLFFALIALFLLPIWLFEYLPTQDGPIHVHTADVLHSFLTDGPSIFQDYYVPNLQLAPNWTTQVILTGLMFIASPAIAEKLLLSLYVILLPLAVRYALNGVRPEVPAPSFLAFLAFPLCYNLTFNMGFYNFAYSLVVFLFTLGYWFRSRNRPSQIGLLMVLSLGLYFTHLFSFIVFCIVVGVLILWQGIRLFLSSRRGHPITLKRFLIKTTLPTGMALLPTCLICLQFLSQNSTGSKGPRWVASVVDNLRLGSLITLSSLVSYSWFELVCAIAIGLVLIGLTVYSLWRRGIPEQGEKIMAGNGLLMVTLVLLGVYLFAPRGLSGSVTIKDRLLLYPILTLMLWLATGRYPSWIRRGMTGLLVSISIALLVIQTTTYGYLNDYWREYTSTAPFIEEHSTLLAINLPSSSLASPQAPDLWRPPKFVRPWQLNPFINVSGHMAVSRKAVLLNNYQANEDYFPVNFRPELNPFEIMAADDWRLLGKKLHVDILGYAVSTGRPIDYVAIWQTADRPLQEQEAIFQQLSTAYELIYTSPQRGYARLYRYKG</sequence>
<evidence type="ECO:0000313" key="2">
    <source>
        <dbReference type="EMBL" id="MBE9070240.1"/>
    </source>
</evidence>
<dbReference type="Proteomes" id="UP000615026">
    <property type="component" value="Unassembled WGS sequence"/>
</dbReference>
<name>A0A928ZZE3_LEPEC</name>
<feature type="transmembrane region" description="Helical" evidence="1">
    <location>
        <begin position="155"/>
        <end position="173"/>
    </location>
</feature>
<feature type="transmembrane region" description="Helical" evidence="1">
    <location>
        <begin position="28"/>
        <end position="47"/>
    </location>
</feature>
<feature type="transmembrane region" description="Helical" evidence="1">
    <location>
        <begin position="360"/>
        <end position="378"/>
    </location>
</feature>
<evidence type="ECO:0000256" key="1">
    <source>
        <dbReference type="SAM" id="Phobius"/>
    </source>
</evidence>
<keyword evidence="3" id="KW-1185">Reference proteome</keyword>
<feature type="transmembrane region" description="Helical" evidence="1">
    <location>
        <begin position="290"/>
        <end position="314"/>
    </location>
</feature>
<feature type="transmembrane region" description="Helical" evidence="1">
    <location>
        <begin position="132"/>
        <end position="150"/>
    </location>
</feature>
<comment type="caution">
    <text evidence="2">The sequence shown here is derived from an EMBL/GenBank/DDBJ whole genome shotgun (WGS) entry which is preliminary data.</text>
</comment>